<accession>R7S5N1</accession>
<feature type="compositionally biased region" description="Basic and acidic residues" evidence="2">
    <location>
        <begin position="359"/>
        <end position="371"/>
    </location>
</feature>
<dbReference type="AlphaFoldDB" id="R7S5N1"/>
<evidence type="ECO:0000256" key="2">
    <source>
        <dbReference type="SAM" id="MobiDB-lite"/>
    </source>
</evidence>
<dbReference type="OrthoDB" id="3070390at2759"/>
<feature type="compositionally biased region" description="Polar residues" evidence="2">
    <location>
        <begin position="207"/>
        <end position="223"/>
    </location>
</feature>
<feature type="region of interest" description="Disordered" evidence="2">
    <location>
        <begin position="487"/>
        <end position="572"/>
    </location>
</feature>
<dbReference type="RefSeq" id="XP_007388149.1">
    <property type="nucleotide sequence ID" value="XM_007388087.1"/>
</dbReference>
<evidence type="ECO:0000313" key="3">
    <source>
        <dbReference type="EMBL" id="EIN04756.1"/>
    </source>
</evidence>
<feature type="compositionally biased region" description="Polar residues" evidence="2">
    <location>
        <begin position="132"/>
        <end position="164"/>
    </location>
</feature>
<feature type="compositionally biased region" description="Pro residues" evidence="2">
    <location>
        <begin position="557"/>
        <end position="567"/>
    </location>
</feature>
<organism evidence="3 4">
    <name type="scientific">Punctularia strigosozonata (strain HHB-11173)</name>
    <name type="common">White-rot fungus</name>
    <dbReference type="NCBI Taxonomy" id="741275"/>
    <lineage>
        <taxon>Eukaryota</taxon>
        <taxon>Fungi</taxon>
        <taxon>Dikarya</taxon>
        <taxon>Basidiomycota</taxon>
        <taxon>Agaricomycotina</taxon>
        <taxon>Agaricomycetes</taxon>
        <taxon>Corticiales</taxon>
        <taxon>Punctulariaceae</taxon>
        <taxon>Punctularia</taxon>
    </lineage>
</organism>
<feature type="region of interest" description="Disordered" evidence="2">
    <location>
        <begin position="112"/>
        <end position="228"/>
    </location>
</feature>
<feature type="compositionally biased region" description="Low complexity" evidence="2">
    <location>
        <begin position="242"/>
        <end position="264"/>
    </location>
</feature>
<dbReference type="GeneID" id="18880068"/>
<feature type="compositionally biased region" description="Low complexity" evidence="2">
    <location>
        <begin position="337"/>
        <end position="351"/>
    </location>
</feature>
<feature type="region of interest" description="Disordered" evidence="2">
    <location>
        <begin position="241"/>
        <end position="269"/>
    </location>
</feature>
<feature type="compositionally biased region" description="Polar residues" evidence="2">
    <location>
        <begin position="697"/>
        <end position="719"/>
    </location>
</feature>
<proteinExistence type="predicted"/>
<dbReference type="EMBL" id="JH687553">
    <property type="protein sequence ID" value="EIN04756.1"/>
    <property type="molecule type" value="Genomic_DNA"/>
</dbReference>
<reference evidence="4" key="1">
    <citation type="journal article" date="2012" name="Science">
        <title>The Paleozoic origin of enzymatic lignin decomposition reconstructed from 31 fungal genomes.</title>
        <authorList>
            <person name="Floudas D."/>
            <person name="Binder M."/>
            <person name="Riley R."/>
            <person name="Barry K."/>
            <person name="Blanchette R.A."/>
            <person name="Henrissat B."/>
            <person name="Martinez A.T."/>
            <person name="Otillar R."/>
            <person name="Spatafora J.W."/>
            <person name="Yadav J.S."/>
            <person name="Aerts A."/>
            <person name="Benoit I."/>
            <person name="Boyd A."/>
            <person name="Carlson A."/>
            <person name="Copeland A."/>
            <person name="Coutinho P.M."/>
            <person name="de Vries R.P."/>
            <person name="Ferreira P."/>
            <person name="Findley K."/>
            <person name="Foster B."/>
            <person name="Gaskell J."/>
            <person name="Glotzer D."/>
            <person name="Gorecki P."/>
            <person name="Heitman J."/>
            <person name="Hesse C."/>
            <person name="Hori C."/>
            <person name="Igarashi K."/>
            <person name="Jurgens J.A."/>
            <person name="Kallen N."/>
            <person name="Kersten P."/>
            <person name="Kohler A."/>
            <person name="Kuees U."/>
            <person name="Kumar T.K.A."/>
            <person name="Kuo A."/>
            <person name="LaButti K."/>
            <person name="Larrondo L.F."/>
            <person name="Lindquist E."/>
            <person name="Ling A."/>
            <person name="Lombard V."/>
            <person name="Lucas S."/>
            <person name="Lundell T."/>
            <person name="Martin R."/>
            <person name="McLaughlin D.J."/>
            <person name="Morgenstern I."/>
            <person name="Morin E."/>
            <person name="Murat C."/>
            <person name="Nagy L.G."/>
            <person name="Nolan M."/>
            <person name="Ohm R.A."/>
            <person name="Patyshakuliyeva A."/>
            <person name="Rokas A."/>
            <person name="Ruiz-Duenas F.J."/>
            <person name="Sabat G."/>
            <person name="Salamov A."/>
            <person name="Samejima M."/>
            <person name="Schmutz J."/>
            <person name="Slot J.C."/>
            <person name="St John F."/>
            <person name="Stenlid J."/>
            <person name="Sun H."/>
            <person name="Sun S."/>
            <person name="Syed K."/>
            <person name="Tsang A."/>
            <person name="Wiebenga A."/>
            <person name="Young D."/>
            <person name="Pisabarro A."/>
            <person name="Eastwood D.C."/>
            <person name="Martin F."/>
            <person name="Cullen D."/>
            <person name="Grigoriev I.V."/>
            <person name="Hibbett D.S."/>
        </authorList>
    </citation>
    <scope>NUCLEOTIDE SEQUENCE [LARGE SCALE GENOMIC DNA]</scope>
    <source>
        <strain evidence="4">HHB-11173 SS5</strain>
    </source>
</reference>
<feature type="region of interest" description="Disordered" evidence="2">
    <location>
        <begin position="677"/>
        <end position="733"/>
    </location>
</feature>
<protein>
    <submittedName>
        <fullName evidence="3">Uncharacterized protein</fullName>
    </submittedName>
</protein>
<dbReference type="Proteomes" id="UP000054196">
    <property type="component" value="Unassembled WGS sequence"/>
</dbReference>
<feature type="compositionally biased region" description="Polar residues" evidence="2">
    <location>
        <begin position="487"/>
        <end position="513"/>
    </location>
</feature>
<feature type="coiled-coil region" evidence="1">
    <location>
        <begin position="758"/>
        <end position="792"/>
    </location>
</feature>
<keyword evidence="1" id="KW-0175">Coiled coil</keyword>
<keyword evidence="4" id="KW-1185">Reference proteome</keyword>
<evidence type="ECO:0000256" key="1">
    <source>
        <dbReference type="SAM" id="Coils"/>
    </source>
</evidence>
<evidence type="ECO:0000313" key="4">
    <source>
        <dbReference type="Proteomes" id="UP000054196"/>
    </source>
</evidence>
<sequence length="1055" mass="111311">MAASRGTFVVGITYTPARFRHLRTLDAWVQHNAICEDLDALGGIPHPPTMSVRLSEVGDAGAALFSWSLSETIVTSVCPKIVGASKNVMLQRSIIVSSTTDVFSSPYGTTGHSINAHVSNIPPPLTSKGTRDVTQTNFNSSHGTLETSSETSTPGPQAPRTSATPAEWGAPNHTKTYAPCQERPDTQSPADGPRSQRVAALSPPIPVTTSNLAPASPYSTVSERSPALPDPVSRLELVVRQPPAASLSSPTPAPSSSIPTSLSIQDRSSISKTSPVTIHTITAPHLICGPSEHALKPLPLRPAPVAPCASAKLGITTKPEPGLLLSEAQPSSKRASHAPSIPCSPPIASASTDESSIGPHEESGKGSKPDEGIDAPDLQPVVSTAEAGTGLLSRSTATSKKERGPNTASYPLVDFSMAIPDDSPTARVLSQALSGEVVDDATAFSATPAHASSQRPVLALGVTSTSSDDVTPSSLLGWAEARSHSSSPHLTAASHSVATPHSVSGAESGSTHCSAAATPAPTPPTPLPPAEGPNVGTDHDVSNKESSYVPAMDSSPGSPPETSPPTPSDGIVNQRYAPVESLLLPARFGDTPSITSTLPGPFPLHECGTDSGTTSPLVPREPPEKPGFSKRPSSEIAGPSPFEEGGTSSERVNKRRKLSPCPAIDFRKLLPSRAGRASMRLRRAGKPRVLLRGGAASRSTPFDSSEDGSTAISATSGKQANGEMMARRGGAPNVHMDVDAGAIRHVFGPDNVESGDRVQALMEEHRELVRRCDALQSEVMTHETRMKQDREKLVRSVALCKSVTSQLGCSLALCEDVSIGLKRAMVALDREEREHARTRAILAQAEERAERKLALQAEEHQARHQACAAERVSILSVAMEAVENARSLLPGILDDTQKPSSLVLATSDMFGDDALVLASNCLKNQILRVTDNETRQRQTIADLQQSLRTSEAAMLAEQSAKDAALSASREATVRADDVSARCDALERALQHEIQRRREIEQALERESCMRLHLESSMNDVTSECSTPFIVPALMQAFLEVSKMTNEATHAGSTET</sequence>
<feature type="compositionally biased region" description="Pro residues" evidence="2">
    <location>
        <begin position="520"/>
        <end position="531"/>
    </location>
</feature>
<dbReference type="HOGENOM" id="CLU_290207_0_0_1"/>
<gene>
    <name evidence="3" type="ORF">PUNSTDRAFT_138401</name>
</gene>
<name>R7S5N1_PUNST</name>
<dbReference type="KEGG" id="psq:PUNSTDRAFT_138401"/>
<feature type="region of interest" description="Disordered" evidence="2">
    <location>
        <begin position="320"/>
        <end position="410"/>
    </location>
</feature>
<feature type="region of interest" description="Disordered" evidence="2">
    <location>
        <begin position="594"/>
        <end position="656"/>
    </location>
</feature>